<accession>A0A1R2AKW5</accession>
<evidence type="ECO:0000313" key="3">
    <source>
        <dbReference type="Proteomes" id="UP000187209"/>
    </source>
</evidence>
<organism evidence="2 3">
    <name type="scientific">Stentor coeruleus</name>
    <dbReference type="NCBI Taxonomy" id="5963"/>
    <lineage>
        <taxon>Eukaryota</taxon>
        <taxon>Sar</taxon>
        <taxon>Alveolata</taxon>
        <taxon>Ciliophora</taxon>
        <taxon>Postciliodesmatophora</taxon>
        <taxon>Heterotrichea</taxon>
        <taxon>Heterotrichida</taxon>
        <taxon>Stentoridae</taxon>
        <taxon>Stentor</taxon>
    </lineage>
</organism>
<gene>
    <name evidence="2" type="ORF">SteCoe_39458</name>
</gene>
<sequence length="328" mass="36033">MFVLFISILPLQTIFGKYISIDSQYFWEPDNYKGKVELSISLKNADGTDDFADGVKVTFEIDPSSNFEGIIAGMWKYYTTSGTATDIIIHKNCEGVFNVIVKAPGYTSAVSNTFTKSPCVCWHTTASVSVTSACPYENFVLSTQYFDSFNVIQQSRPLLIEEFADTPIIGTTSLASSTGDDQTIIAFGSIGIKYIYSVYDSGNANSVPITILYCTESSILSMQNEETVYKIFSIQTTIQKNGQICDTCQGIITLYSLPSTILDGINLSSLESQATNGIASFTSLSVQAIGSYEFYIHSQFLENDKKIGTVNFNKAKLDVSLLTQVLHI</sequence>
<evidence type="ECO:0008006" key="4">
    <source>
        <dbReference type="Google" id="ProtNLM"/>
    </source>
</evidence>
<dbReference type="EMBL" id="MPUH01002498">
    <property type="protein sequence ID" value="OMJ65070.1"/>
    <property type="molecule type" value="Genomic_DNA"/>
</dbReference>
<evidence type="ECO:0000313" key="2">
    <source>
        <dbReference type="EMBL" id="OMJ65070.1"/>
    </source>
</evidence>
<feature type="chain" id="PRO_5012977877" description="GOLD domain-containing protein" evidence="1">
    <location>
        <begin position="17"/>
        <end position="328"/>
    </location>
</feature>
<protein>
    <recommendedName>
        <fullName evidence="4">GOLD domain-containing protein</fullName>
    </recommendedName>
</protein>
<feature type="signal peptide" evidence="1">
    <location>
        <begin position="1"/>
        <end position="16"/>
    </location>
</feature>
<name>A0A1R2AKW5_9CILI</name>
<comment type="caution">
    <text evidence="2">The sequence shown here is derived from an EMBL/GenBank/DDBJ whole genome shotgun (WGS) entry which is preliminary data.</text>
</comment>
<dbReference type="Proteomes" id="UP000187209">
    <property type="component" value="Unassembled WGS sequence"/>
</dbReference>
<evidence type="ECO:0000256" key="1">
    <source>
        <dbReference type="SAM" id="SignalP"/>
    </source>
</evidence>
<keyword evidence="1" id="KW-0732">Signal</keyword>
<dbReference type="AlphaFoldDB" id="A0A1R2AKW5"/>
<reference evidence="2 3" key="1">
    <citation type="submission" date="2016-11" db="EMBL/GenBank/DDBJ databases">
        <title>The macronuclear genome of Stentor coeruleus: a giant cell with tiny introns.</title>
        <authorList>
            <person name="Slabodnick M."/>
            <person name="Ruby J.G."/>
            <person name="Reiff S.B."/>
            <person name="Swart E.C."/>
            <person name="Gosai S."/>
            <person name="Prabakaran S."/>
            <person name="Witkowska E."/>
            <person name="Larue G.E."/>
            <person name="Fisher S."/>
            <person name="Freeman R.M."/>
            <person name="Gunawardena J."/>
            <person name="Chu W."/>
            <person name="Stover N.A."/>
            <person name="Gregory B.D."/>
            <person name="Nowacki M."/>
            <person name="Derisi J."/>
            <person name="Roy S.W."/>
            <person name="Marshall W.F."/>
            <person name="Sood P."/>
        </authorList>
    </citation>
    <scope>NUCLEOTIDE SEQUENCE [LARGE SCALE GENOMIC DNA]</scope>
    <source>
        <strain evidence="2">WM001</strain>
    </source>
</reference>
<proteinExistence type="predicted"/>
<keyword evidence="3" id="KW-1185">Reference proteome</keyword>